<evidence type="ECO:0000256" key="6">
    <source>
        <dbReference type="ARBA" id="ARBA00022741"/>
    </source>
</evidence>
<keyword evidence="11" id="KW-0479">Metal-binding</keyword>
<evidence type="ECO:0000256" key="10">
    <source>
        <dbReference type="ARBA" id="ARBA00048567"/>
    </source>
</evidence>
<comment type="pathway">
    <text evidence="1 11">Metabolic intermediate biosynthesis; chorismate biosynthesis; chorismate from D-erythrose 4-phosphate and phosphoenolpyruvate: step 5/7.</text>
</comment>
<keyword evidence="13" id="KW-1185">Reference proteome</keyword>
<comment type="subcellular location">
    <subcellularLocation>
        <location evidence="11">Cytoplasm</location>
    </subcellularLocation>
</comment>
<comment type="similarity">
    <text evidence="2 11">Belongs to the shikimate kinase family.</text>
</comment>
<comment type="caution">
    <text evidence="11">Lacks conserved residue(s) required for the propagation of feature annotation.</text>
</comment>
<feature type="binding site" evidence="11">
    <location>
        <position position="36"/>
    </location>
    <ligand>
        <name>substrate</name>
    </ligand>
</feature>
<comment type="caution">
    <text evidence="12">The sequence shown here is derived from an EMBL/GenBank/DDBJ whole genome shotgun (WGS) entry which is preliminary data.</text>
</comment>
<gene>
    <name evidence="11" type="primary">aroK</name>
    <name evidence="12" type="ORF">J2S74_003700</name>
</gene>
<dbReference type="RefSeq" id="WP_307328157.1">
    <property type="nucleotide sequence ID" value="NZ_JAUSUG010000015.1"/>
</dbReference>
<dbReference type="Proteomes" id="UP001230005">
    <property type="component" value="Unassembled WGS sequence"/>
</dbReference>
<evidence type="ECO:0000256" key="11">
    <source>
        <dbReference type="HAMAP-Rule" id="MF_00109"/>
    </source>
</evidence>
<dbReference type="EMBL" id="JAUSUG010000015">
    <property type="protein sequence ID" value="MDQ0256282.1"/>
    <property type="molecule type" value="Genomic_DNA"/>
</dbReference>
<dbReference type="SUPFAM" id="SSF52540">
    <property type="entry name" value="P-loop containing nucleoside triphosphate hydrolases"/>
    <property type="match status" value="1"/>
</dbReference>
<keyword evidence="11" id="KW-0963">Cytoplasm</keyword>
<sequence>MKEWENIYLVGFMGVGKTTVGKELAKAIERSFVDLDEYIIQKQQLTIPEIFERFGESGFRKMETDALKDCFGKKAVVSTGGGIVEVESNIQCMEKSGIIVFLNASFETIYDRIKGDSTRPLTNEGLSGLKNRFERRIPLYKKGKIIIDTEEKSVEEVIKEIYQHIHV</sequence>
<keyword evidence="4 11" id="KW-0028">Amino-acid biosynthesis</keyword>
<reference evidence="12 13" key="1">
    <citation type="submission" date="2023-07" db="EMBL/GenBank/DDBJ databases">
        <title>Genomic Encyclopedia of Type Strains, Phase IV (KMG-IV): sequencing the most valuable type-strain genomes for metagenomic binning, comparative biology and taxonomic classification.</title>
        <authorList>
            <person name="Goeker M."/>
        </authorList>
    </citation>
    <scope>NUCLEOTIDE SEQUENCE [LARGE SCALE GENOMIC DNA]</scope>
    <source>
        <strain evidence="12 13">DSM 9768</strain>
    </source>
</reference>
<dbReference type="Pfam" id="PF01202">
    <property type="entry name" value="SKI"/>
    <property type="match status" value="1"/>
</dbReference>
<evidence type="ECO:0000256" key="4">
    <source>
        <dbReference type="ARBA" id="ARBA00022605"/>
    </source>
</evidence>
<comment type="subunit">
    <text evidence="11">Monomer.</text>
</comment>
<evidence type="ECO:0000256" key="8">
    <source>
        <dbReference type="ARBA" id="ARBA00022840"/>
    </source>
</evidence>
<dbReference type="GO" id="GO:0004765">
    <property type="term" value="F:shikimate kinase activity"/>
    <property type="evidence" value="ECO:0007669"/>
    <property type="project" value="UniProtKB-EC"/>
</dbReference>
<keyword evidence="5 11" id="KW-0808">Transferase</keyword>
<name>A0ABT9ZYH4_9BACI</name>
<comment type="cofactor">
    <cofactor evidence="11">
        <name>Mg(2+)</name>
        <dbReference type="ChEBI" id="CHEBI:18420"/>
    </cofactor>
    <text evidence="11">Binds 1 Mg(2+) ion per subunit.</text>
</comment>
<evidence type="ECO:0000256" key="1">
    <source>
        <dbReference type="ARBA" id="ARBA00004842"/>
    </source>
</evidence>
<evidence type="ECO:0000256" key="3">
    <source>
        <dbReference type="ARBA" id="ARBA00012154"/>
    </source>
</evidence>
<organism evidence="12 13">
    <name type="scientific">Evansella vedderi</name>
    <dbReference type="NCBI Taxonomy" id="38282"/>
    <lineage>
        <taxon>Bacteria</taxon>
        <taxon>Bacillati</taxon>
        <taxon>Bacillota</taxon>
        <taxon>Bacilli</taxon>
        <taxon>Bacillales</taxon>
        <taxon>Bacillaceae</taxon>
        <taxon>Evansella</taxon>
    </lineage>
</organism>
<dbReference type="InterPro" id="IPR023000">
    <property type="entry name" value="Shikimate_kinase_CS"/>
</dbReference>
<dbReference type="InterPro" id="IPR031322">
    <property type="entry name" value="Shikimate/glucono_kinase"/>
</dbReference>
<evidence type="ECO:0000256" key="5">
    <source>
        <dbReference type="ARBA" id="ARBA00022679"/>
    </source>
</evidence>
<accession>A0ABT9ZYH4</accession>
<dbReference type="PANTHER" id="PTHR21087:SF16">
    <property type="entry name" value="SHIKIMATE KINASE 1, CHLOROPLASTIC"/>
    <property type="match status" value="1"/>
</dbReference>
<feature type="binding site" evidence="11">
    <location>
        <position position="60"/>
    </location>
    <ligand>
        <name>substrate</name>
    </ligand>
</feature>
<keyword evidence="6 11" id="KW-0547">Nucleotide-binding</keyword>
<dbReference type="Gene3D" id="3.40.50.300">
    <property type="entry name" value="P-loop containing nucleotide triphosphate hydrolases"/>
    <property type="match status" value="1"/>
</dbReference>
<evidence type="ECO:0000256" key="9">
    <source>
        <dbReference type="ARBA" id="ARBA00023141"/>
    </source>
</evidence>
<proteinExistence type="inferred from homology"/>
<evidence type="ECO:0000313" key="12">
    <source>
        <dbReference type="EMBL" id="MDQ0256282.1"/>
    </source>
</evidence>
<keyword evidence="7 11" id="KW-0418">Kinase</keyword>
<keyword evidence="11" id="KW-0460">Magnesium</keyword>
<keyword evidence="8 11" id="KW-0067">ATP-binding</keyword>
<keyword evidence="9 11" id="KW-0057">Aromatic amino acid biosynthesis</keyword>
<feature type="binding site" evidence="11">
    <location>
        <position position="119"/>
    </location>
    <ligand>
        <name>ATP</name>
        <dbReference type="ChEBI" id="CHEBI:30616"/>
    </ligand>
</feature>
<dbReference type="HAMAP" id="MF_00109">
    <property type="entry name" value="Shikimate_kinase"/>
    <property type="match status" value="1"/>
</dbReference>
<dbReference type="PANTHER" id="PTHR21087">
    <property type="entry name" value="SHIKIMATE KINASE"/>
    <property type="match status" value="1"/>
</dbReference>
<dbReference type="InterPro" id="IPR027417">
    <property type="entry name" value="P-loop_NTPase"/>
</dbReference>
<feature type="binding site" evidence="11">
    <location>
        <position position="81"/>
    </location>
    <ligand>
        <name>substrate</name>
    </ligand>
</feature>
<dbReference type="CDD" id="cd00464">
    <property type="entry name" value="SK"/>
    <property type="match status" value="1"/>
</dbReference>
<dbReference type="InterPro" id="IPR000623">
    <property type="entry name" value="Shikimate_kinase/TSH1"/>
</dbReference>
<protein>
    <recommendedName>
        <fullName evidence="3 11">Shikimate kinase</fullName>
        <shortName evidence="11">SK</shortName>
        <ecNumber evidence="3 11">2.7.1.71</ecNumber>
    </recommendedName>
</protein>
<comment type="function">
    <text evidence="11">Catalyzes the specific phosphorylation of the 3-hydroxyl group of shikimic acid using ATP as a cosubstrate.</text>
</comment>
<feature type="binding site" evidence="11">
    <location>
        <position position="18"/>
    </location>
    <ligand>
        <name>Mg(2+)</name>
        <dbReference type="ChEBI" id="CHEBI:18420"/>
    </ligand>
</feature>
<evidence type="ECO:0000256" key="7">
    <source>
        <dbReference type="ARBA" id="ARBA00022777"/>
    </source>
</evidence>
<dbReference type="EC" id="2.7.1.71" evidence="3 11"/>
<comment type="catalytic activity">
    <reaction evidence="10 11">
        <text>shikimate + ATP = 3-phosphoshikimate + ADP + H(+)</text>
        <dbReference type="Rhea" id="RHEA:13121"/>
        <dbReference type="ChEBI" id="CHEBI:15378"/>
        <dbReference type="ChEBI" id="CHEBI:30616"/>
        <dbReference type="ChEBI" id="CHEBI:36208"/>
        <dbReference type="ChEBI" id="CHEBI:145989"/>
        <dbReference type="ChEBI" id="CHEBI:456216"/>
        <dbReference type="EC" id="2.7.1.71"/>
    </reaction>
</comment>
<evidence type="ECO:0000313" key="13">
    <source>
        <dbReference type="Proteomes" id="UP001230005"/>
    </source>
</evidence>
<dbReference type="PROSITE" id="PS01128">
    <property type="entry name" value="SHIKIMATE_KINASE"/>
    <property type="match status" value="1"/>
</dbReference>
<evidence type="ECO:0000256" key="2">
    <source>
        <dbReference type="ARBA" id="ARBA00006997"/>
    </source>
</evidence>
<dbReference type="PRINTS" id="PR01100">
    <property type="entry name" value="SHIKIMTKNASE"/>
</dbReference>
<feature type="binding site" evidence="11">
    <location>
        <position position="136"/>
    </location>
    <ligand>
        <name>substrate</name>
    </ligand>
</feature>
<feature type="binding site" evidence="11">
    <location>
        <begin position="14"/>
        <end position="19"/>
    </location>
    <ligand>
        <name>ATP</name>
        <dbReference type="ChEBI" id="CHEBI:30616"/>
    </ligand>
</feature>